<feature type="non-terminal residue" evidence="2">
    <location>
        <position position="1"/>
    </location>
</feature>
<feature type="domain" description="DUF7924" evidence="1">
    <location>
        <begin position="1"/>
        <end position="58"/>
    </location>
</feature>
<organism evidence="2 3">
    <name type="scientific">Melanomma pulvis-pyrius CBS 109.77</name>
    <dbReference type="NCBI Taxonomy" id="1314802"/>
    <lineage>
        <taxon>Eukaryota</taxon>
        <taxon>Fungi</taxon>
        <taxon>Dikarya</taxon>
        <taxon>Ascomycota</taxon>
        <taxon>Pezizomycotina</taxon>
        <taxon>Dothideomycetes</taxon>
        <taxon>Pleosporomycetidae</taxon>
        <taxon>Pleosporales</taxon>
        <taxon>Melanommataceae</taxon>
        <taxon>Melanomma</taxon>
    </lineage>
</organism>
<keyword evidence="3" id="KW-1185">Reference proteome</keyword>
<sequence>GHYAIINGKDVEFYRHSIAGFSISPTARGDERWTAYSFFKNVYDLWLPEHYKRICSVIDMLPADVNFDVSELDQ</sequence>
<protein>
    <recommendedName>
        <fullName evidence="1">DUF7924 domain-containing protein</fullName>
    </recommendedName>
</protein>
<dbReference type="InterPro" id="IPR057684">
    <property type="entry name" value="DUF7924"/>
</dbReference>
<reference evidence="2" key="1">
    <citation type="journal article" date="2020" name="Stud. Mycol.">
        <title>101 Dothideomycetes genomes: a test case for predicting lifestyles and emergence of pathogens.</title>
        <authorList>
            <person name="Haridas S."/>
            <person name="Albert R."/>
            <person name="Binder M."/>
            <person name="Bloem J."/>
            <person name="Labutti K."/>
            <person name="Salamov A."/>
            <person name="Andreopoulos B."/>
            <person name="Baker S."/>
            <person name="Barry K."/>
            <person name="Bills G."/>
            <person name="Bluhm B."/>
            <person name="Cannon C."/>
            <person name="Castanera R."/>
            <person name="Culley D."/>
            <person name="Daum C."/>
            <person name="Ezra D."/>
            <person name="Gonzalez J."/>
            <person name="Henrissat B."/>
            <person name="Kuo A."/>
            <person name="Liang C."/>
            <person name="Lipzen A."/>
            <person name="Lutzoni F."/>
            <person name="Magnuson J."/>
            <person name="Mondo S."/>
            <person name="Nolan M."/>
            <person name="Ohm R."/>
            <person name="Pangilinan J."/>
            <person name="Park H.-J."/>
            <person name="Ramirez L."/>
            <person name="Alfaro M."/>
            <person name="Sun H."/>
            <person name="Tritt A."/>
            <person name="Yoshinaga Y."/>
            <person name="Zwiers L.-H."/>
            <person name="Turgeon B."/>
            <person name="Goodwin S."/>
            <person name="Spatafora J."/>
            <person name="Crous P."/>
            <person name="Grigoriev I."/>
        </authorList>
    </citation>
    <scope>NUCLEOTIDE SEQUENCE</scope>
    <source>
        <strain evidence="2">CBS 109.77</strain>
    </source>
</reference>
<evidence type="ECO:0000313" key="3">
    <source>
        <dbReference type="Proteomes" id="UP000799757"/>
    </source>
</evidence>
<dbReference type="Pfam" id="PF25545">
    <property type="entry name" value="DUF7924"/>
    <property type="match status" value="1"/>
</dbReference>
<name>A0A6A6WZ98_9PLEO</name>
<dbReference type="EMBL" id="MU002169">
    <property type="protein sequence ID" value="KAF2789017.1"/>
    <property type="molecule type" value="Genomic_DNA"/>
</dbReference>
<proteinExistence type="predicted"/>
<dbReference type="Proteomes" id="UP000799757">
    <property type="component" value="Unassembled WGS sequence"/>
</dbReference>
<feature type="non-terminal residue" evidence="2">
    <location>
        <position position="74"/>
    </location>
</feature>
<dbReference type="AlphaFoldDB" id="A0A6A6WZ98"/>
<dbReference type="PANTHER" id="PTHR42470:SF2">
    <property type="match status" value="1"/>
</dbReference>
<evidence type="ECO:0000259" key="1">
    <source>
        <dbReference type="Pfam" id="PF25545"/>
    </source>
</evidence>
<accession>A0A6A6WZ98</accession>
<gene>
    <name evidence="2" type="ORF">K505DRAFT_220116</name>
</gene>
<dbReference type="PANTHER" id="PTHR42470">
    <property type="entry name" value="VAST DOMAIN-CONTAINING PROTEIN"/>
    <property type="match status" value="1"/>
</dbReference>
<evidence type="ECO:0000313" key="2">
    <source>
        <dbReference type="EMBL" id="KAF2789017.1"/>
    </source>
</evidence>
<dbReference type="OrthoDB" id="5132737at2759"/>